<accession>A0ABP9CNP0</accession>
<feature type="transmembrane region" description="Helical" evidence="1">
    <location>
        <begin position="12"/>
        <end position="34"/>
    </location>
</feature>
<name>A0ABP9CNP0_9FLAO</name>
<evidence type="ECO:0000313" key="4">
    <source>
        <dbReference type="Proteomes" id="UP001501433"/>
    </source>
</evidence>
<keyword evidence="1" id="KW-1133">Transmembrane helix</keyword>
<keyword evidence="1" id="KW-0812">Transmembrane</keyword>
<reference evidence="4" key="1">
    <citation type="journal article" date="2019" name="Int. J. Syst. Evol. Microbiol.">
        <title>The Global Catalogue of Microorganisms (GCM) 10K type strain sequencing project: providing services to taxonomists for standard genome sequencing and annotation.</title>
        <authorList>
            <consortium name="The Broad Institute Genomics Platform"/>
            <consortium name="The Broad Institute Genome Sequencing Center for Infectious Disease"/>
            <person name="Wu L."/>
            <person name="Ma J."/>
        </authorList>
    </citation>
    <scope>NUCLEOTIDE SEQUENCE [LARGE SCALE GENOMIC DNA]</scope>
    <source>
        <strain evidence="4">JCM 18325</strain>
    </source>
</reference>
<protein>
    <recommendedName>
        <fullName evidence="2">3-keto-alpha-glucoside-1,2-lyase/3-keto-2-hydroxy-glucal hydratase domain-containing protein</fullName>
    </recommendedName>
</protein>
<comment type="caution">
    <text evidence="3">The sequence shown here is derived from an EMBL/GenBank/DDBJ whole genome shotgun (WGS) entry which is preliminary data.</text>
</comment>
<evidence type="ECO:0000256" key="1">
    <source>
        <dbReference type="SAM" id="Phobius"/>
    </source>
</evidence>
<keyword evidence="1" id="KW-0472">Membrane</keyword>
<gene>
    <name evidence="3" type="ORF">GCM10023330_23440</name>
</gene>
<dbReference type="Proteomes" id="UP001501433">
    <property type="component" value="Unassembled WGS sequence"/>
</dbReference>
<dbReference type="Pfam" id="PF06439">
    <property type="entry name" value="3keto-disac_hyd"/>
    <property type="match status" value="1"/>
</dbReference>
<keyword evidence="4" id="KW-1185">Reference proteome</keyword>
<evidence type="ECO:0000313" key="3">
    <source>
        <dbReference type="EMBL" id="GAA4814901.1"/>
    </source>
</evidence>
<dbReference type="InterPro" id="IPR010496">
    <property type="entry name" value="AL/BT2_dom"/>
</dbReference>
<feature type="domain" description="3-keto-alpha-glucoside-1,2-lyase/3-keto-2-hydroxy-glucal hydratase" evidence="2">
    <location>
        <begin position="45"/>
        <end position="266"/>
    </location>
</feature>
<dbReference type="EMBL" id="BAABJW010000004">
    <property type="protein sequence ID" value="GAA4814901.1"/>
    <property type="molecule type" value="Genomic_DNA"/>
</dbReference>
<sequence length="269" mass="31240">MKLNNHRATTLRFFSILIIAAITLFGLCSFKFFGQKDIINTKEKGFKAIFNGKNLEGWEGDLTYWRVENGSLVGEVTPETLLKQNSFIIYMKEQPEDFELKLEYRISELGNSGINYRSEMMEGKPFALRGYQCDIDGKNRFTGQNYEEKKRTTLAYMGEKVTIPQMPDSISKTNLRKNVTKNCWQTRQVTDTIKTKSQLKSHIKSNDWNKVYLRVKENRMQHYVNGVLMSEVTDSDVVNRTSKGYIGVQVHVGPPMKVEYRNMMLKILR</sequence>
<proteinExistence type="predicted"/>
<dbReference type="Gene3D" id="2.60.120.560">
    <property type="entry name" value="Exo-inulinase, domain 1"/>
    <property type="match status" value="1"/>
</dbReference>
<dbReference type="RefSeq" id="WP_345277177.1">
    <property type="nucleotide sequence ID" value="NZ_BAABJW010000004.1"/>
</dbReference>
<organism evidence="3 4">
    <name type="scientific">Litoribaculum gwangyangense</name>
    <dbReference type="NCBI Taxonomy" id="1130722"/>
    <lineage>
        <taxon>Bacteria</taxon>
        <taxon>Pseudomonadati</taxon>
        <taxon>Bacteroidota</taxon>
        <taxon>Flavobacteriia</taxon>
        <taxon>Flavobacteriales</taxon>
        <taxon>Flavobacteriaceae</taxon>
        <taxon>Litoribaculum</taxon>
    </lineage>
</organism>
<evidence type="ECO:0000259" key="2">
    <source>
        <dbReference type="Pfam" id="PF06439"/>
    </source>
</evidence>